<proteinExistence type="predicted"/>
<dbReference type="Proteomes" id="UP000248340">
    <property type="component" value="Unassembled WGS sequence"/>
</dbReference>
<dbReference type="Pfam" id="PF13391">
    <property type="entry name" value="HNH_2"/>
    <property type="match status" value="1"/>
</dbReference>
<dbReference type="InterPro" id="IPR003615">
    <property type="entry name" value="HNH_nuc"/>
</dbReference>
<feature type="domain" description="HNH nuclease" evidence="1">
    <location>
        <begin position="23"/>
        <end position="112"/>
    </location>
</feature>
<dbReference type="OrthoDB" id="10656433at2759"/>
<keyword evidence="3" id="KW-1185">Reference proteome</keyword>
<dbReference type="EMBL" id="KZ821674">
    <property type="protein sequence ID" value="PYH87248.1"/>
    <property type="molecule type" value="Genomic_DNA"/>
</dbReference>
<organism evidence="2 3">
    <name type="scientific">Aspergillus uvarum CBS 121591</name>
    <dbReference type="NCBI Taxonomy" id="1448315"/>
    <lineage>
        <taxon>Eukaryota</taxon>
        <taxon>Fungi</taxon>
        <taxon>Dikarya</taxon>
        <taxon>Ascomycota</taxon>
        <taxon>Pezizomycotina</taxon>
        <taxon>Eurotiomycetes</taxon>
        <taxon>Eurotiomycetidae</taxon>
        <taxon>Eurotiales</taxon>
        <taxon>Aspergillaceae</taxon>
        <taxon>Aspergillus</taxon>
        <taxon>Aspergillus subgen. Circumdati</taxon>
    </lineage>
</organism>
<reference evidence="2 3" key="1">
    <citation type="submission" date="2016-12" db="EMBL/GenBank/DDBJ databases">
        <title>The genomes of Aspergillus section Nigri reveals drivers in fungal speciation.</title>
        <authorList>
            <consortium name="DOE Joint Genome Institute"/>
            <person name="Vesth T.C."/>
            <person name="Nybo J."/>
            <person name="Theobald S."/>
            <person name="Brandl J."/>
            <person name="Frisvad J.C."/>
            <person name="Nielsen K.F."/>
            <person name="Lyhne E.K."/>
            <person name="Kogle M.E."/>
            <person name="Kuo A."/>
            <person name="Riley R."/>
            <person name="Clum A."/>
            <person name="Nolan M."/>
            <person name="Lipzen A."/>
            <person name="Salamov A."/>
            <person name="Henrissat B."/>
            <person name="Wiebenga A."/>
            <person name="De Vries R.P."/>
            <person name="Grigoriev I.V."/>
            <person name="Mortensen U.H."/>
            <person name="Andersen M.R."/>
            <person name="Baker S.E."/>
        </authorList>
    </citation>
    <scope>NUCLEOTIDE SEQUENCE [LARGE SCALE GENOMIC DNA]</scope>
    <source>
        <strain evidence="2 3">CBS 121591</strain>
    </source>
</reference>
<evidence type="ECO:0000259" key="1">
    <source>
        <dbReference type="Pfam" id="PF13391"/>
    </source>
</evidence>
<evidence type="ECO:0000313" key="3">
    <source>
        <dbReference type="Proteomes" id="UP000248340"/>
    </source>
</evidence>
<dbReference type="VEuPathDB" id="FungiDB:BO82DRAFT_5933"/>
<sequence length="218" mass="25295">MVPKINDFESKTSELYPKIRNGCIITKADYPDIEEAHVYPSSLMKRHTVTKLSSEIPFFTVLRYWWTEKRVQAWQQQIFSRADDQTLAVESASNIVTLSKKLRVYWGGRRFHLGARPRRSIPRQKRLLGCALSSCRHHQREMAASRFIYIRIAPKKDEKKKKMKKKPTVKLRANKARVQLARESSIHNAGHPFWLAVKINQASALTIARTLNEIEDPA</sequence>
<dbReference type="AlphaFoldDB" id="A0A319DGJ2"/>
<accession>A0A319DGJ2</accession>
<name>A0A319DGJ2_9EURO</name>
<gene>
    <name evidence="2" type="ORF">BO82DRAFT_5933</name>
</gene>
<dbReference type="RefSeq" id="XP_025497448.1">
    <property type="nucleotide sequence ID" value="XM_025641366.1"/>
</dbReference>
<dbReference type="GeneID" id="37144108"/>
<evidence type="ECO:0000313" key="2">
    <source>
        <dbReference type="EMBL" id="PYH87248.1"/>
    </source>
</evidence>
<protein>
    <recommendedName>
        <fullName evidence="1">HNH nuclease domain-containing protein</fullName>
    </recommendedName>
</protein>